<feature type="transmembrane region" description="Helical" evidence="1">
    <location>
        <begin position="107"/>
        <end position="127"/>
    </location>
</feature>
<reference evidence="2" key="2">
    <citation type="submission" date="2016-12" db="EMBL/GenBank/DDBJ databases">
        <authorList>
            <person name="Song W.-J."/>
            <person name="Kurnit D.M."/>
        </authorList>
    </citation>
    <scope>NUCLEOTIDE SEQUENCE [LARGE SCALE GENOMIC DNA]</scope>
    <source>
        <strain evidence="2">ATCC 51725</strain>
    </source>
</reference>
<evidence type="ECO:0000313" key="5">
    <source>
        <dbReference type="Proteomes" id="UP000255213"/>
    </source>
</evidence>
<evidence type="ECO:0000256" key="1">
    <source>
        <dbReference type="SAM" id="Phobius"/>
    </source>
</evidence>
<evidence type="ECO:0000313" key="3">
    <source>
        <dbReference type="EMBL" id="SUN07035.1"/>
    </source>
</evidence>
<keyword evidence="1" id="KW-1133">Transmembrane helix</keyword>
<feature type="transmembrane region" description="Helical" evidence="1">
    <location>
        <begin position="240"/>
        <end position="259"/>
    </location>
</feature>
<name>A0A1Q8E963_STRAI</name>
<evidence type="ECO:0000313" key="4">
    <source>
        <dbReference type="Proteomes" id="UP000186437"/>
    </source>
</evidence>
<dbReference type="InterPro" id="IPR008875">
    <property type="entry name" value="TraX"/>
</dbReference>
<dbReference type="OrthoDB" id="9781069at2"/>
<feature type="transmembrane region" description="Helical" evidence="1">
    <location>
        <begin position="203"/>
        <end position="225"/>
    </location>
</feature>
<keyword evidence="1" id="KW-0472">Membrane</keyword>
<reference evidence="4" key="1">
    <citation type="submission" date="2016-12" db="EMBL/GenBank/DDBJ databases">
        <authorList>
            <person name="Gulvik C.A."/>
        </authorList>
    </citation>
    <scope>NUCLEOTIDE SEQUENCE [LARGE SCALE GENOMIC DNA]</scope>
    <source>
        <strain evidence="4">ATCC 51725</strain>
    </source>
</reference>
<dbReference type="Proteomes" id="UP000255213">
    <property type="component" value="Unassembled WGS sequence"/>
</dbReference>
<feature type="transmembrane region" description="Helical" evidence="1">
    <location>
        <begin position="34"/>
        <end position="54"/>
    </location>
</feature>
<feature type="transmembrane region" description="Helical" evidence="1">
    <location>
        <begin position="66"/>
        <end position="87"/>
    </location>
</feature>
<keyword evidence="4" id="KW-1185">Reference proteome</keyword>
<accession>A0A1Q8E963</accession>
<reference evidence="3 5" key="3">
    <citation type="submission" date="2018-06" db="EMBL/GenBank/DDBJ databases">
        <authorList>
            <consortium name="Pathogen Informatics"/>
            <person name="Doyle S."/>
        </authorList>
    </citation>
    <scope>NUCLEOTIDE SEQUENCE [LARGE SCALE GENOMIC DNA]</scope>
    <source>
        <strain evidence="3 5">NCTC12957</strain>
    </source>
</reference>
<dbReference type="Pfam" id="PF05857">
    <property type="entry name" value="TraX"/>
    <property type="match status" value="1"/>
</dbReference>
<dbReference type="EMBL" id="MSJL01000069">
    <property type="protein sequence ID" value="OLF48341.1"/>
    <property type="molecule type" value="Genomic_DNA"/>
</dbReference>
<evidence type="ECO:0000313" key="2">
    <source>
        <dbReference type="EMBL" id="OLF48341.1"/>
    </source>
</evidence>
<dbReference type="Proteomes" id="UP000186437">
    <property type="component" value="Unassembled WGS sequence"/>
</dbReference>
<dbReference type="EMBL" id="UHEN01000001">
    <property type="protein sequence ID" value="SUN07035.1"/>
    <property type="molecule type" value="Genomic_DNA"/>
</dbReference>
<proteinExistence type="predicted"/>
<protein>
    <submittedName>
        <fullName evidence="3">TraX family protein</fullName>
    </submittedName>
</protein>
<dbReference type="AlphaFoldDB" id="A0A1Q8E963"/>
<feature type="transmembrane region" description="Helical" evidence="1">
    <location>
        <begin position="139"/>
        <end position="167"/>
    </location>
</feature>
<feature type="transmembrane region" description="Helical" evidence="1">
    <location>
        <begin position="173"/>
        <end position="191"/>
    </location>
</feature>
<keyword evidence="1" id="KW-0812">Transmembrane</keyword>
<gene>
    <name evidence="2" type="ORF">BU200_09775</name>
    <name evidence="3" type="ORF">NCTC12957_00970</name>
</gene>
<dbReference type="RefSeq" id="WP_075099963.1">
    <property type="nucleotide sequence ID" value="NZ_MSJL01000069.1"/>
</dbReference>
<organism evidence="2 4">
    <name type="scientific">Streptococcus acidominimus</name>
    <dbReference type="NCBI Taxonomy" id="1326"/>
    <lineage>
        <taxon>Bacteria</taxon>
        <taxon>Bacillati</taxon>
        <taxon>Bacillota</taxon>
        <taxon>Bacilli</taxon>
        <taxon>Lactobacillales</taxon>
        <taxon>Streptococcaceae</taxon>
        <taxon>Streptococcus</taxon>
    </lineage>
</organism>
<sequence>MKKLQLTGFQLKFIALVGMVIDHVNTHFGHQLGFPIWVSWIGRFVAPVFLYLLAEGFIHTSNRKSYFRRLYMGAFVMFLLNLVKNIVTGHYYHPLTQEFDAFLLVDGNNIFLTLTCFFLIFSLVERIKTNEKDRWKNILLLLPMILVTCLTEGGLYLLPLGLVLAWFPHSKKAAAWTLAITSLLLAVKAIVSYYSLGDTYASLYHYLGFNNQFMQWVAIPLILTYNGQRGGSGKAWEKDLFYIVYPLHLMLIYIVELFIN</sequence>